<evidence type="ECO:0000259" key="4">
    <source>
        <dbReference type="PROSITE" id="PS50843"/>
    </source>
</evidence>
<comment type="caution">
    <text evidence="5">The sequence shown here is derived from an EMBL/GenBank/DDBJ whole genome shotgun (WGS) entry which is preliminary data.</text>
</comment>
<evidence type="ECO:0000313" key="6">
    <source>
        <dbReference type="Proteomes" id="UP001152484"/>
    </source>
</evidence>
<dbReference type="InterPro" id="IPR007117">
    <property type="entry name" value="Expansin_CBD"/>
</dbReference>
<dbReference type="InterPro" id="IPR007118">
    <property type="entry name" value="Expan_Lol_pI"/>
</dbReference>
<dbReference type="OrthoDB" id="5823761at2759"/>
<feature type="chain" id="PRO_5040447445" description="Expansin-like B1" evidence="2">
    <location>
        <begin position="23"/>
        <end position="252"/>
    </location>
</feature>
<dbReference type="SUPFAM" id="SSF50685">
    <property type="entry name" value="Barwin-like endoglucanases"/>
    <property type="match status" value="1"/>
</dbReference>
<dbReference type="PROSITE" id="PS50843">
    <property type="entry name" value="EXPANSIN_CBD"/>
    <property type="match status" value="1"/>
</dbReference>
<feature type="signal peptide" evidence="2">
    <location>
        <begin position="1"/>
        <end position="22"/>
    </location>
</feature>
<evidence type="ECO:0008006" key="7">
    <source>
        <dbReference type="Google" id="ProtNLM"/>
    </source>
</evidence>
<dbReference type="EMBL" id="CAMAPE010000019">
    <property type="protein sequence ID" value="CAH9086599.1"/>
    <property type="molecule type" value="Genomic_DNA"/>
</dbReference>
<name>A0A9P0Z2A2_CUSEU</name>
<feature type="domain" description="Expansin-like EG45" evidence="3">
    <location>
        <begin position="47"/>
        <end position="150"/>
    </location>
</feature>
<evidence type="ECO:0000256" key="2">
    <source>
        <dbReference type="SAM" id="SignalP"/>
    </source>
</evidence>
<keyword evidence="2" id="KW-0732">Signal</keyword>
<evidence type="ECO:0000256" key="1">
    <source>
        <dbReference type="RuleBase" id="RU003460"/>
    </source>
</evidence>
<reference evidence="5" key="1">
    <citation type="submission" date="2022-07" db="EMBL/GenBank/DDBJ databases">
        <authorList>
            <person name="Macas J."/>
            <person name="Novak P."/>
            <person name="Neumann P."/>
        </authorList>
    </citation>
    <scope>NUCLEOTIDE SEQUENCE</scope>
</reference>
<dbReference type="InterPro" id="IPR009009">
    <property type="entry name" value="RlpA-like_DPBB"/>
</dbReference>
<dbReference type="PANTHER" id="PTHR31692:SF2">
    <property type="entry name" value="EXPANSIN-LIKE B1"/>
    <property type="match status" value="1"/>
</dbReference>
<dbReference type="InterPro" id="IPR036908">
    <property type="entry name" value="RlpA-like_sf"/>
</dbReference>
<dbReference type="GO" id="GO:0009653">
    <property type="term" value="P:anatomical structure morphogenesis"/>
    <property type="evidence" value="ECO:0007669"/>
    <property type="project" value="UniProtKB-ARBA"/>
</dbReference>
<dbReference type="Gene3D" id="2.40.40.10">
    <property type="entry name" value="RlpA-like domain"/>
    <property type="match status" value="1"/>
</dbReference>
<dbReference type="AlphaFoldDB" id="A0A9P0Z2A2"/>
<accession>A0A9P0Z2A2</accession>
<comment type="similarity">
    <text evidence="1">Belongs to the expansin family.</text>
</comment>
<dbReference type="InterPro" id="IPR036749">
    <property type="entry name" value="Expansin_CBD_sf"/>
</dbReference>
<evidence type="ECO:0000259" key="3">
    <source>
        <dbReference type="PROSITE" id="PS50842"/>
    </source>
</evidence>
<dbReference type="Proteomes" id="UP001152484">
    <property type="component" value="Unassembled WGS sequence"/>
</dbReference>
<dbReference type="PROSITE" id="PS50842">
    <property type="entry name" value="EXPANSIN_EG45"/>
    <property type="match status" value="1"/>
</dbReference>
<evidence type="ECO:0000313" key="5">
    <source>
        <dbReference type="EMBL" id="CAH9086599.1"/>
    </source>
</evidence>
<dbReference type="SUPFAM" id="SSF49590">
    <property type="entry name" value="PHL pollen allergen"/>
    <property type="match status" value="1"/>
</dbReference>
<sequence length="252" mass="28163">MGLGIIVFCILCSIVLLPIIRCSEQLENSIHTRATYFGSPECYGNPSGACGFGEYGQYVNDGKVSGVSRLYMNGTGCGACYEVRCKIPTHCNNEGTKIVVTDYGEGDRTGFILSVSAYSEMAVPGTANQLLEFGVVDVEYRRIPCRYNGYNLMIQVHEKSSFPNYIAIIPIYQSGLSDIIAAQIWQTDYKEWSNMRRVYGGVFDHQNPPRNRPLSFRFQTSLYGATKWVEIPDVLPAEWQAGLAYDTHIQLD</sequence>
<dbReference type="GO" id="GO:0005576">
    <property type="term" value="C:extracellular region"/>
    <property type="evidence" value="ECO:0007669"/>
    <property type="project" value="InterPro"/>
</dbReference>
<keyword evidence="6" id="KW-1185">Reference proteome</keyword>
<dbReference type="PRINTS" id="PR01225">
    <property type="entry name" value="EXPANSNFAMLY"/>
</dbReference>
<dbReference type="InterPro" id="IPR007112">
    <property type="entry name" value="Expansin/allergen_DPBB_dom"/>
</dbReference>
<dbReference type="Pfam" id="PF01357">
    <property type="entry name" value="Expansin_C"/>
    <property type="match status" value="1"/>
</dbReference>
<proteinExistence type="inferred from homology"/>
<feature type="domain" description="Expansin-like CBD" evidence="4">
    <location>
        <begin position="164"/>
        <end position="247"/>
    </location>
</feature>
<dbReference type="Gene3D" id="2.60.40.760">
    <property type="entry name" value="Expansin, cellulose-binding-like domain"/>
    <property type="match status" value="1"/>
</dbReference>
<gene>
    <name evidence="5" type="ORF">CEURO_LOCUS9696</name>
</gene>
<protein>
    <recommendedName>
        <fullName evidence="7">Expansin-like B1</fullName>
    </recommendedName>
</protein>
<dbReference type="PANTHER" id="PTHR31692">
    <property type="entry name" value="EXPANSIN-B3"/>
    <property type="match status" value="1"/>
</dbReference>
<organism evidence="5 6">
    <name type="scientific">Cuscuta europaea</name>
    <name type="common">European dodder</name>
    <dbReference type="NCBI Taxonomy" id="41803"/>
    <lineage>
        <taxon>Eukaryota</taxon>
        <taxon>Viridiplantae</taxon>
        <taxon>Streptophyta</taxon>
        <taxon>Embryophyta</taxon>
        <taxon>Tracheophyta</taxon>
        <taxon>Spermatophyta</taxon>
        <taxon>Magnoliopsida</taxon>
        <taxon>eudicotyledons</taxon>
        <taxon>Gunneridae</taxon>
        <taxon>Pentapetalae</taxon>
        <taxon>asterids</taxon>
        <taxon>lamiids</taxon>
        <taxon>Solanales</taxon>
        <taxon>Convolvulaceae</taxon>
        <taxon>Cuscuteae</taxon>
        <taxon>Cuscuta</taxon>
        <taxon>Cuscuta subgen. Cuscuta</taxon>
    </lineage>
</organism>
<dbReference type="Pfam" id="PF03330">
    <property type="entry name" value="DPBB_1"/>
    <property type="match status" value="1"/>
</dbReference>